<dbReference type="EMBL" id="CACRXK020000369">
    <property type="protein sequence ID" value="CAB3981269.1"/>
    <property type="molecule type" value="Genomic_DNA"/>
</dbReference>
<feature type="compositionally biased region" description="Basic and acidic residues" evidence="1">
    <location>
        <begin position="31"/>
        <end position="49"/>
    </location>
</feature>
<dbReference type="Gene3D" id="1.10.472.10">
    <property type="entry name" value="Cyclin-like"/>
    <property type="match status" value="1"/>
</dbReference>
<reference evidence="3" key="1">
    <citation type="submission" date="2020-04" db="EMBL/GenBank/DDBJ databases">
        <authorList>
            <person name="Alioto T."/>
            <person name="Alioto T."/>
            <person name="Gomez Garrido J."/>
        </authorList>
    </citation>
    <scope>NUCLEOTIDE SEQUENCE</scope>
    <source>
        <strain evidence="3">A484AB</strain>
    </source>
</reference>
<dbReference type="InterPro" id="IPR006671">
    <property type="entry name" value="Cyclin_N"/>
</dbReference>
<dbReference type="PANTHER" id="PTHR22896">
    <property type="entry name" value="CDK5 AND ABL1 ENZYME SUBSTRATE 1"/>
    <property type="match status" value="1"/>
</dbReference>
<feature type="compositionally biased region" description="Polar residues" evidence="1">
    <location>
        <begin position="226"/>
        <end position="259"/>
    </location>
</feature>
<dbReference type="OrthoDB" id="5353095at2759"/>
<dbReference type="PANTHER" id="PTHR22896:SF0">
    <property type="entry name" value="CYCLIN N-TERMINAL DOMAIN-CONTAINING PROTEIN"/>
    <property type="match status" value="1"/>
</dbReference>
<feature type="region of interest" description="Disordered" evidence="1">
    <location>
        <begin position="226"/>
        <end position="264"/>
    </location>
</feature>
<evidence type="ECO:0000256" key="1">
    <source>
        <dbReference type="SAM" id="MobiDB-lite"/>
    </source>
</evidence>
<dbReference type="CDD" id="cd20556">
    <property type="entry name" value="CYCLIN_CABLES"/>
    <property type="match status" value="1"/>
</dbReference>
<evidence type="ECO:0000313" key="4">
    <source>
        <dbReference type="Proteomes" id="UP001152795"/>
    </source>
</evidence>
<dbReference type="InterPro" id="IPR012388">
    <property type="entry name" value="CABLES1/2"/>
</dbReference>
<gene>
    <name evidence="3" type="ORF">PACLA_8A017306</name>
</gene>
<comment type="caution">
    <text evidence="3">The sequence shown here is derived from an EMBL/GenBank/DDBJ whole genome shotgun (WGS) entry which is preliminary data.</text>
</comment>
<sequence>MAAKAIDIQSKKRKSKRIRAANKFLSNISLDGKRPADKNKKEVEKNREKRPLSLDKEEILLISNQSFVLDPQARPKLLTSYSTTDAIEENKSSLDIAGSVSSTFQFSSSLEHACLYNRASSLRESKHLQNNIVSGRNLAKHAGHLCGKRVILCSGHHVPFAVYSTLQYTQQDKFSDSLDKTTYKLQRWPGEGENSSYCIKGIDIGSEDRPVSYGYLLVHNATQSSRNILSPRKTSAQPSPSPTLEENRAFPSSTPNTPGSKMLSPRAMEYYNTSSNYSEYDPFLLDDPELRSGRHRKVLKLSSFMVSIIEYVKPSQLKKDLNEQFKEKFPNLEITLSKLRSLKQDLARLSQEYCLDYSTVAYSTVYFEKLVLWGKISKANRKLVVGSCLLLAAKFNGDLKKDAIKELIDHISDGFKVSTKDLLLFEIQALIAMEFNLHLPINYVLPHLKRLEFENLAYS</sequence>
<dbReference type="Proteomes" id="UP001152795">
    <property type="component" value="Unassembled WGS sequence"/>
</dbReference>
<proteinExistence type="predicted"/>
<accession>A0A6S7FY69</accession>
<protein>
    <recommendedName>
        <fullName evidence="2">Cyclin N-terminal domain-containing protein</fullName>
    </recommendedName>
</protein>
<feature type="region of interest" description="Disordered" evidence="1">
    <location>
        <begin position="29"/>
        <end position="49"/>
    </location>
</feature>
<keyword evidence="4" id="KW-1185">Reference proteome</keyword>
<dbReference type="AlphaFoldDB" id="A0A6S7FY69"/>
<dbReference type="SUPFAM" id="SSF47954">
    <property type="entry name" value="Cyclin-like"/>
    <property type="match status" value="1"/>
</dbReference>
<evidence type="ECO:0000259" key="2">
    <source>
        <dbReference type="Pfam" id="PF00134"/>
    </source>
</evidence>
<name>A0A6S7FY69_PARCT</name>
<evidence type="ECO:0000313" key="3">
    <source>
        <dbReference type="EMBL" id="CAB3981269.1"/>
    </source>
</evidence>
<feature type="domain" description="Cyclin N-terminal" evidence="2">
    <location>
        <begin position="311"/>
        <end position="437"/>
    </location>
</feature>
<organism evidence="3 4">
    <name type="scientific">Paramuricea clavata</name>
    <name type="common">Red gorgonian</name>
    <name type="synonym">Violescent sea-whip</name>
    <dbReference type="NCBI Taxonomy" id="317549"/>
    <lineage>
        <taxon>Eukaryota</taxon>
        <taxon>Metazoa</taxon>
        <taxon>Cnidaria</taxon>
        <taxon>Anthozoa</taxon>
        <taxon>Octocorallia</taxon>
        <taxon>Malacalcyonacea</taxon>
        <taxon>Plexauridae</taxon>
        <taxon>Paramuricea</taxon>
    </lineage>
</organism>
<dbReference type="Pfam" id="PF00134">
    <property type="entry name" value="Cyclin_N"/>
    <property type="match status" value="1"/>
</dbReference>
<dbReference type="PIRSF" id="PIRSF025798">
    <property type="entry name" value="Cables"/>
    <property type="match status" value="1"/>
</dbReference>
<dbReference type="InterPro" id="IPR036915">
    <property type="entry name" value="Cyclin-like_sf"/>
</dbReference>
<dbReference type="GO" id="GO:0051726">
    <property type="term" value="P:regulation of cell cycle"/>
    <property type="evidence" value="ECO:0007669"/>
    <property type="project" value="InterPro"/>
</dbReference>